<dbReference type="InterPro" id="IPR004099">
    <property type="entry name" value="Pyr_nucl-diS_OxRdtase_dimer"/>
</dbReference>
<dbReference type="AlphaFoldDB" id="A0AAD3G5M7"/>
<dbReference type="PANTHER" id="PTHR22912:SF151">
    <property type="entry name" value="DIHYDROLIPOYL DEHYDROGENASE, MITOCHONDRIAL"/>
    <property type="match status" value="1"/>
</dbReference>
<accession>A0AAD3G5M7</accession>
<evidence type="ECO:0000259" key="5">
    <source>
        <dbReference type="Pfam" id="PF02852"/>
    </source>
</evidence>
<dbReference type="Proteomes" id="UP000023806">
    <property type="component" value="Unassembled WGS sequence"/>
</dbReference>
<dbReference type="PRINTS" id="PR00411">
    <property type="entry name" value="PNDRDTASEI"/>
</dbReference>
<organism evidence="6 7">
    <name type="scientific">Francisella tularensis subsp. tularensis str. SCHU S4 substr. FSC237</name>
    <dbReference type="NCBI Taxonomy" id="1341660"/>
    <lineage>
        <taxon>Bacteria</taxon>
        <taxon>Pseudomonadati</taxon>
        <taxon>Pseudomonadota</taxon>
        <taxon>Gammaproteobacteria</taxon>
        <taxon>Thiotrichales</taxon>
        <taxon>Francisellaceae</taxon>
        <taxon>Francisella</taxon>
    </lineage>
</organism>
<keyword evidence="2" id="KW-0285">Flavoprotein</keyword>
<evidence type="ECO:0000313" key="6">
    <source>
        <dbReference type="EMBL" id="EZK38997.1"/>
    </source>
</evidence>
<evidence type="ECO:0000313" key="7">
    <source>
        <dbReference type="Proteomes" id="UP000023806"/>
    </source>
</evidence>
<dbReference type="SUPFAM" id="SSF55424">
    <property type="entry name" value="FAD/NAD-linked reductases, dimerisation (C-terminal) domain"/>
    <property type="match status" value="1"/>
</dbReference>
<keyword evidence="4" id="KW-0520">NAD</keyword>
<sequence>MIKVAINKKGYILGATIVGENASELIVQWTIAIKNKLKIKNMASHIVAYPTLSELNKRLAGNYFIPVLYSNKVRSLVRFLMKIFGKKL</sequence>
<protein>
    <recommendedName>
        <fullName evidence="5">Pyridine nucleotide-disulphide oxidoreductase dimerisation domain-containing protein</fullName>
    </recommendedName>
</protein>
<dbReference type="EMBL" id="JIDS01000002">
    <property type="protein sequence ID" value="EZK38997.1"/>
    <property type="molecule type" value="Genomic_DNA"/>
</dbReference>
<evidence type="ECO:0000256" key="1">
    <source>
        <dbReference type="ARBA" id="ARBA00007532"/>
    </source>
</evidence>
<dbReference type="InterPro" id="IPR016156">
    <property type="entry name" value="FAD/NAD-linked_Rdtase_dimer_sf"/>
</dbReference>
<evidence type="ECO:0000256" key="3">
    <source>
        <dbReference type="ARBA" id="ARBA00022827"/>
    </source>
</evidence>
<evidence type="ECO:0000256" key="2">
    <source>
        <dbReference type="ARBA" id="ARBA00022630"/>
    </source>
</evidence>
<keyword evidence="3" id="KW-0274">FAD</keyword>
<dbReference type="Gene3D" id="3.30.390.30">
    <property type="match status" value="1"/>
</dbReference>
<dbReference type="GO" id="GO:0006103">
    <property type="term" value="P:2-oxoglutarate metabolic process"/>
    <property type="evidence" value="ECO:0007669"/>
    <property type="project" value="TreeGrafter"/>
</dbReference>
<proteinExistence type="inferred from homology"/>
<reference evidence="6 7" key="1">
    <citation type="submission" date="2014-03" db="EMBL/GenBank/DDBJ databases">
        <title>The Genome Sequence of Francisella tularensis subsp. tularensis str. SCHU S4 substr. FSC043.</title>
        <authorList>
            <consortium name="The Broad Institute Genomics Platform"/>
            <consortium name="The Broad Institute Genome Sequencing Center for Infectious Disease"/>
            <person name="Chapman S.B."/>
            <person name="Guina T."/>
            <person name="Gelhaus C."/>
            <person name="Comer J."/>
            <person name="Sellati T."/>
            <person name="Sjostedt A."/>
            <person name="Young S.K."/>
            <person name="Zeng Q."/>
            <person name="Gargeya S."/>
            <person name="Abouelleil A."/>
            <person name="Alvarado L."/>
            <person name="Chapman S.B."/>
            <person name="Gainer-Dewar J."/>
            <person name="Goldberg J."/>
            <person name="Griggs A."/>
            <person name="Gujja S."/>
            <person name="Hansen M."/>
            <person name="Howarth C."/>
            <person name="Imamovic A."/>
            <person name="Larimer J."/>
            <person name="Murphy C."/>
            <person name="Naylor J."/>
            <person name="Pearson M."/>
            <person name="Poon T.W."/>
            <person name="Priest M."/>
            <person name="Roberts A."/>
            <person name="Saif S."/>
            <person name="Shea T."/>
            <person name="Sykes S."/>
            <person name="Wortman J."/>
            <person name="Nusbaum C."/>
            <person name="Birren B."/>
        </authorList>
    </citation>
    <scope>NUCLEOTIDE SEQUENCE [LARGE SCALE GENOMIC DNA]</scope>
    <source>
        <strain evidence="6 7">Schu S4</strain>
    </source>
</reference>
<name>A0AAD3G5M7_FRATT</name>
<dbReference type="GO" id="GO:0004148">
    <property type="term" value="F:dihydrolipoyl dehydrogenase (NADH) activity"/>
    <property type="evidence" value="ECO:0007669"/>
    <property type="project" value="TreeGrafter"/>
</dbReference>
<dbReference type="GO" id="GO:0050660">
    <property type="term" value="F:flavin adenine dinucleotide binding"/>
    <property type="evidence" value="ECO:0007669"/>
    <property type="project" value="TreeGrafter"/>
</dbReference>
<dbReference type="PANTHER" id="PTHR22912">
    <property type="entry name" value="DISULFIDE OXIDOREDUCTASE"/>
    <property type="match status" value="1"/>
</dbReference>
<dbReference type="Pfam" id="PF02852">
    <property type="entry name" value="Pyr_redox_dim"/>
    <property type="match status" value="1"/>
</dbReference>
<gene>
    <name evidence="6" type="ORF">P250_03784</name>
</gene>
<comment type="similarity">
    <text evidence="1">Belongs to the class-I pyridine nucleotide-disulfide oxidoreductase family.</text>
</comment>
<dbReference type="InterPro" id="IPR050151">
    <property type="entry name" value="Class-I_Pyr_Nuc-Dis_Oxidored"/>
</dbReference>
<comment type="caution">
    <text evidence="6">The sequence shown here is derived from an EMBL/GenBank/DDBJ whole genome shotgun (WGS) entry which is preliminary data.</text>
</comment>
<evidence type="ECO:0000256" key="4">
    <source>
        <dbReference type="ARBA" id="ARBA00023027"/>
    </source>
</evidence>
<feature type="domain" description="Pyridine nucleotide-disulphide oxidoreductase dimerisation" evidence="5">
    <location>
        <begin position="4"/>
        <end position="55"/>
    </location>
</feature>